<comment type="cofactor">
    <cofactor evidence="18">
        <name>Co(2+)</name>
        <dbReference type="ChEBI" id="CHEBI:48828"/>
    </cofactor>
    <cofactor evidence="18">
        <name>Zn(2+)</name>
        <dbReference type="ChEBI" id="CHEBI:29105"/>
    </cofactor>
    <text evidence="18">Binds 1 divalent metal cation per subunit. Can use either Co(2+) or Zn(2+).</text>
</comment>
<evidence type="ECO:0000256" key="15">
    <source>
        <dbReference type="ARBA" id="ARBA00023141"/>
    </source>
</evidence>
<evidence type="ECO:0000256" key="8">
    <source>
        <dbReference type="ARBA" id="ARBA00017684"/>
    </source>
</evidence>
<dbReference type="EC" id="4.2.3.4" evidence="7 18"/>
<feature type="binding site" evidence="18">
    <location>
        <position position="153"/>
    </location>
    <ligand>
        <name>NAD(+)</name>
        <dbReference type="ChEBI" id="CHEBI:57540"/>
    </ligand>
</feature>
<comment type="cofactor">
    <cofactor evidence="2 18">
        <name>NAD(+)</name>
        <dbReference type="ChEBI" id="CHEBI:57540"/>
    </cofactor>
</comment>
<dbReference type="InterPro" id="IPR056179">
    <property type="entry name" value="DHQS_C"/>
</dbReference>
<reference evidence="22" key="1">
    <citation type="journal article" date="2019" name="Int. J. Syst. Evol. Microbiol.">
        <title>The Global Catalogue of Microorganisms (GCM) 10K type strain sequencing project: providing services to taxonomists for standard genome sequencing and annotation.</title>
        <authorList>
            <consortium name="The Broad Institute Genomics Platform"/>
            <consortium name="The Broad Institute Genome Sequencing Center for Infectious Disease"/>
            <person name="Wu L."/>
            <person name="Ma J."/>
        </authorList>
    </citation>
    <scope>NUCLEOTIDE SEQUENCE [LARGE SCALE GENOMIC DNA]</scope>
    <source>
        <strain evidence="22">CECT 8531</strain>
    </source>
</reference>
<dbReference type="InterPro" id="IPR030960">
    <property type="entry name" value="DHQS/DOIS_N"/>
</dbReference>
<evidence type="ECO:0000256" key="11">
    <source>
        <dbReference type="ARBA" id="ARBA00022723"/>
    </source>
</evidence>
<dbReference type="NCBIfam" id="TIGR01357">
    <property type="entry name" value="aroB"/>
    <property type="match status" value="1"/>
</dbReference>
<feature type="domain" description="3-dehydroquinate synthase N-terminal" evidence="19">
    <location>
        <begin position="78"/>
        <end position="190"/>
    </location>
</feature>
<feature type="binding site" evidence="18">
    <location>
        <position position="162"/>
    </location>
    <ligand>
        <name>NAD(+)</name>
        <dbReference type="ChEBI" id="CHEBI:57540"/>
    </ligand>
</feature>
<evidence type="ECO:0000256" key="10">
    <source>
        <dbReference type="ARBA" id="ARBA00022605"/>
    </source>
</evidence>
<evidence type="ECO:0000256" key="6">
    <source>
        <dbReference type="ARBA" id="ARBA00005412"/>
    </source>
</evidence>
<evidence type="ECO:0000313" key="22">
    <source>
        <dbReference type="Proteomes" id="UP001595887"/>
    </source>
</evidence>
<comment type="caution">
    <text evidence="21">The sequence shown here is derived from an EMBL/GenBank/DDBJ whole genome shotgun (WGS) entry which is preliminary data.</text>
</comment>
<evidence type="ECO:0000256" key="1">
    <source>
        <dbReference type="ARBA" id="ARBA00001393"/>
    </source>
</evidence>
<dbReference type="GO" id="GO:0003856">
    <property type="term" value="F:3-dehydroquinate synthase activity"/>
    <property type="evidence" value="ECO:0007669"/>
    <property type="project" value="UniProtKB-EC"/>
</dbReference>
<protein>
    <recommendedName>
        <fullName evidence="8 18">3-dehydroquinate synthase</fullName>
        <shortName evidence="18">DHQS</shortName>
        <ecNumber evidence="7 18">4.2.3.4</ecNumber>
    </recommendedName>
</protein>
<dbReference type="PANTHER" id="PTHR43622:SF7">
    <property type="entry name" value="3-DEHYDROQUINATE SYNTHASE, CHLOROPLASTIC"/>
    <property type="match status" value="1"/>
</dbReference>
<evidence type="ECO:0000256" key="14">
    <source>
        <dbReference type="ARBA" id="ARBA00023027"/>
    </source>
</evidence>
<evidence type="ECO:0000256" key="17">
    <source>
        <dbReference type="ARBA" id="ARBA00023285"/>
    </source>
</evidence>
<dbReference type="Gene3D" id="1.20.1090.10">
    <property type="entry name" value="Dehydroquinate synthase-like - alpha domain"/>
    <property type="match status" value="1"/>
</dbReference>
<dbReference type="InterPro" id="IPR050071">
    <property type="entry name" value="Dehydroquinate_synthase"/>
</dbReference>
<dbReference type="Pfam" id="PF01761">
    <property type="entry name" value="DHQ_synthase"/>
    <property type="match status" value="1"/>
</dbReference>
<evidence type="ECO:0000256" key="18">
    <source>
        <dbReference type="HAMAP-Rule" id="MF_00110"/>
    </source>
</evidence>
<dbReference type="RefSeq" id="WP_381421816.1">
    <property type="nucleotide sequence ID" value="NZ_JBHSDH010000013.1"/>
</dbReference>
<dbReference type="EMBL" id="JBHSDH010000013">
    <property type="protein sequence ID" value="MFC4291715.1"/>
    <property type="molecule type" value="Genomic_DNA"/>
</dbReference>
<dbReference type="Proteomes" id="UP001595887">
    <property type="component" value="Unassembled WGS sequence"/>
</dbReference>
<keyword evidence="15 18" id="KW-0057">Aromatic amino acid biosynthesis</keyword>
<keyword evidence="10 18" id="KW-0028">Amino-acid biosynthesis</keyword>
<keyword evidence="22" id="KW-1185">Reference proteome</keyword>
<keyword evidence="16 18" id="KW-0456">Lyase</keyword>
<evidence type="ECO:0000313" key="21">
    <source>
        <dbReference type="EMBL" id="MFC4291715.1"/>
    </source>
</evidence>
<comment type="subcellular location">
    <subcellularLocation>
        <location evidence="4 18">Cytoplasm</location>
    </subcellularLocation>
</comment>
<keyword evidence="17 18" id="KW-0170">Cobalt</keyword>
<comment type="function">
    <text evidence="3 18">Catalyzes the conversion of 3-deoxy-D-arabino-heptulosonate 7-phosphate (DAHP) to dehydroquinate (DHQ).</text>
</comment>
<evidence type="ECO:0000256" key="12">
    <source>
        <dbReference type="ARBA" id="ARBA00022741"/>
    </source>
</evidence>
<feature type="binding site" evidence="18">
    <location>
        <begin position="140"/>
        <end position="141"/>
    </location>
    <ligand>
        <name>NAD(+)</name>
        <dbReference type="ChEBI" id="CHEBI:57540"/>
    </ligand>
</feature>
<evidence type="ECO:0000256" key="13">
    <source>
        <dbReference type="ARBA" id="ARBA00022833"/>
    </source>
</evidence>
<dbReference type="InterPro" id="IPR030963">
    <property type="entry name" value="DHQ_synth_fam"/>
</dbReference>
<accession>A0ABV8RGU1</accession>
<feature type="binding site" evidence="18">
    <location>
        <position position="277"/>
    </location>
    <ligand>
        <name>Zn(2+)</name>
        <dbReference type="ChEBI" id="CHEBI:29105"/>
    </ligand>
</feature>
<evidence type="ECO:0000256" key="2">
    <source>
        <dbReference type="ARBA" id="ARBA00001911"/>
    </source>
</evidence>
<dbReference type="HAMAP" id="MF_00110">
    <property type="entry name" value="DHQ_synthase"/>
    <property type="match status" value="1"/>
</dbReference>
<organism evidence="21 22">
    <name type="scientific">Sphingorhabdus arenilitoris</name>
    <dbReference type="NCBI Taxonomy" id="1490041"/>
    <lineage>
        <taxon>Bacteria</taxon>
        <taxon>Pseudomonadati</taxon>
        <taxon>Pseudomonadota</taxon>
        <taxon>Alphaproteobacteria</taxon>
        <taxon>Sphingomonadales</taxon>
        <taxon>Sphingomonadaceae</taxon>
        <taxon>Sphingorhabdus</taxon>
    </lineage>
</organism>
<evidence type="ECO:0000256" key="5">
    <source>
        <dbReference type="ARBA" id="ARBA00004661"/>
    </source>
</evidence>
<comment type="similarity">
    <text evidence="6 18">Belongs to the sugar phosphate cyclases superfamily. Dehydroquinate synthase family.</text>
</comment>
<feature type="binding site" evidence="18">
    <location>
        <begin position="116"/>
        <end position="120"/>
    </location>
    <ligand>
        <name>NAD(+)</name>
        <dbReference type="ChEBI" id="CHEBI:57540"/>
    </ligand>
</feature>
<dbReference type="SUPFAM" id="SSF56796">
    <property type="entry name" value="Dehydroquinate synthase-like"/>
    <property type="match status" value="1"/>
</dbReference>
<dbReference type="InterPro" id="IPR016037">
    <property type="entry name" value="DHQ_synth_AroB"/>
</dbReference>
<dbReference type="Pfam" id="PF24621">
    <property type="entry name" value="DHQS_C"/>
    <property type="match status" value="1"/>
</dbReference>
<keyword evidence="13 18" id="KW-0862">Zinc</keyword>
<comment type="catalytic activity">
    <reaction evidence="1 18">
        <text>7-phospho-2-dehydro-3-deoxy-D-arabino-heptonate = 3-dehydroquinate + phosphate</text>
        <dbReference type="Rhea" id="RHEA:21968"/>
        <dbReference type="ChEBI" id="CHEBI:32364"/>
        <dbReference type="ChEBI" id="CHEBI:43474"/>
        <dbReference type="ChEBI" id="CHEBI:58394"/>
        <dbReference type="EC" id="4.2.3.4"/>
    </reaction>
</comment>
<dbReference type="PANTHER" id="PTHR43622">
    <property type="entry name" value="3-DEHYDROQUINATE SYNTHASE"/>
    <property type="match status" value="1"/>
</dbReference>
<gene>
    <name evidence="18 21" type="primary">aroB</name>
    <name evidence="21" type="ORF">ACFOWX_04715</name>
</gene>
<sequence length="380" mass="40277">MNAPSSPAPSANIVTVDLGDRAYDIHVASGLLQQAAQYLAPYARAGRLLIITDDQVSQHVLLAVANSLNGAGLSHEVFILPHGEGAKSWAQLERMTDWLLEHHVERADHIIALGGGVVGDITGFAAHIVKRGCHFVQIPTSLLAQVDSSVGGKTAINSGAGKNLVGAFHQPSLVLIDPDVLRSLPPRQLAAGFAEVVKYGLIDDAEFFDYCERNCAAFFAGDKDTQTQTIIHSVRSKARIVAADEKELSGTRALLNLGHTFGHALEAETGFSDKLLHGEAVAVGMALAFRYSARIGLCSMAEADRVATLLRSAKLPTNLQEAGAVASGQTLTAHMLHDKKMSGGTLPFLLARAIGQTFLSHDVELNDVAAFLDQEAGLLG</sequence>
<dbReference type="PIRSF" id="PIRSF001455">
    <property type="entry name" value="DHQ_synth"/>
    <property type="match status" value="1"/>
</dbReference>
<dbReference type="Gene3D" id="3.40.50.1970">
    <property type="match status" value="1"/>
</dbReference>
<keyword evidence="11 18" id="KW-0479">Metal-binding</keyword>
<feature type="domain" description="3-dehydroquinate synthase C-terminal" evidence="20">
    <location>
        <begin position="192"/>
        <end position="341"/>
    </location>
</feature>
<feature type="binding site" evidence="18">
    <location>
        <position position="195"/>
    </location>
    <ligand>
        <name>Zn(2+)</name>
        <dbReference type="ChEBI" id="CHEBI:29105"/>
    </ligand>
</feature>
<evidence type="ECO:0000259" key="19">
    <source>
        <dbReference type="Pfam" id="PF01761"/>
    </source>
</evidence>
<evidence type="ECO:0000256" key="16">
    <source>
        <dbReference type="ARBA" id="ARBA00023239"/>
    </source>
</evidence>
<dbReference type="CDD" id="cd08195">
    <property type="entry name" value="DHQS"/>
    <property type="match status" value="1"/>
</dbReference>
<comment type="caution">
    <text evidence="18">Lacks conserved residue(s) required for the propagation of feature annotation.</text>
</comment>
<evidence type="ECO:0000256" key="7">
    <source>
        <dbReference type="ARBA" id="ARBA00013031"/>
    </source>
</evidence>
<keyword evidence="14 18" id="KW-0520">NAD</keyword>
<evidence type="ECO:0000256" key="9">
    <source>
        <dbReference type="ARBA" id="ARBA00022490"/>
    </source>
</evidence>
<evidence type="ECO:0000256" key="4">
    <source>
        <dbReference type="ARBA" id="ARBA00004496"/>
    </source>
</evidence>
<feature type="binding site" evidence="18">
    <location>
        <position position="259"/>
    </location>
    <ligand>
        <name>Zn(2+)</name>
        <dbReference type="ChEBI" id="CHEBI:29105"/>
    </ligand>
</feature>
<proteinExistence type="inferred from homology"/>
<evidence type="ECO:0000256" key="3">
    <source>
        <dbReference type="ARBA" id="ARBA00003485"/>
    </source>
</evidence>
<keyword evidence="12 18" id="KW-0547">Nucleotide-binding</keyword>
<comment type="pathway">
    <text evidence="5 18">Metabolic intermediate biosynthesis; chorismate biosynthesis; chorismate from D-erythrose 4-phosphate and phosphoenolpyruvate: step 2/7.</text>
</comment>
<evidence type="ECO:0000259" key="20">
    <source>
        <dbReference type="Pfam" id="PF24621"/>
    </source>
</evidence>
<keyword evidence="9 18" id="KW-0963">Cytoplasm</keyword>
<name>A0ABV8RGU1_9SPHN</name>